<proteinExistence type="predicted"/>
<organism evidence="2 3">
    <name type="scientific">Malacoplasma penetrans (strain HF-2)</name>
    <name type="common">Mycoplasma penetrans</name>
    <dbReference type="NCBI Taxonomy" id="272633"/>
    <lineage>
        <taxon>Bacteria</taxon>
        <taxon>Bacillati</taxon>
        <taxon>Mycoplasmatota</taxon>
        <taxon>Mycoplasmoidales</taxon>
        <taxon>Mycoplasmoidaceae</taxon>
        <taxon>Malacoplasma</taxon>
    </lineage>
</organism>
<feature type="domain" description="DUF2779" evidence="1">
    <location>
        <begin position="440"/>
        <end position="593"/>
    </location>
</feature>
<dbReference type="InterPro" id="IPR021301">
    <property type="entry name" value="DUF2779"/>
</dbReference>
<dbReference type="AlphaFoldDB" id="Q8EWB2"/>
<accession>Q8EWB2</accession>
<name>Q8EWB2_MALP2</name>
<gene>
    <name evidence="2" type="ordered locus">MYPE2920</name>
</gene>
<dbReference type="KEGG" id="mpe:MYPE2920"/>
<sequence length="683" mass="80700">MKKSEYLSKYNYIDYYTKPKGLWFFSINEIEEKLEWEINLYLSKKKNKNFNINDENSYDELEDSDELEIDSYELYKQFKENNPTSAEQNKNIYMVQGNIIDKASRNYLCEKYKHIQTVVDIEQELKFKKNKEQADKTQELLEQHESIIIFQPVFIYKNMITKSDAVVKENNKLTVIETKGTTSAKFVHYLDLYFQMHVIENQDYLLKQNLLFDYELCLIEYKFLNKNEVSLETTPYINLSKTVTVSPRIKENRRKEEIVLISNQIKKGIPYDEDIEPLKIKDLMYENYNDIESNTECPKYPATRKKYAKSYELIKKINSEFVEAISKLQSHKDSLNEESFPTFAPSVNDKSPIKNCDYFPTEKKLYSLMGYNLYNYSGKVADQTIEAIEKIKKKDDIKNFLKQPSKNPEFYLNLFNTKKAGLINNEFCNIKINELKENKVYFDFETISSPIRVIDNSLPFMQIVTQCSIIKSTTNSKIENLTCDNLIIDPKNINIDWFKQIIDSIYFGPEPIKDGLSVRISSPHSTSYIVYNKSFECSRLKEMAKFINEKEYTFKVEQINKNIYDLADFFILSSGTDKVGYYIFFKELYGFYSIKKVLPLVGKYNQKIYEQAKCLDYNTLKIGNGQVCQEETTKRFFDLVSDSEWKKLENEMKTYCENDVRSMIAIELFIKDLLNKYEDVINE</sequence>
<reference evidence="2 3" key="1">
    <citation type="journal article" date="2002" name="Nucleic Acids Res.">
        <title>The complete genomic sequence of Mycoplasma penetrans, an intracellular bacterial pathogen in humans.</title>
        <authorList>
            <person name="Sasaki Y."/>
            <person name="Ishikawa J."/>
            <person name="Yamashita A."/>
            <person name="Oshima K."/>
            <person name="Kenri T."/>
            <person name="Furuya K."/>
            <person name="Yoshino C."/>
            <person name="Horino A."/>
            <person name="Shiba T."/>
            <person name="Sasaki T."/>
            <person name="Hattori M."/>
        </authorList>
    </citation>
    <scope>NUCLEOTIDE SEQUENCE [LARGE SCALE GENOMIC DNA]</scope>
    <source>
        <strain evidence="2 3">HF-2</strain>
    </source>
</reference>
<dbReference type="Proteomes" id="UP000002522">
    <property type="component" value="Chromosome"/>
</dbReference>
<dbReference type="InParanoid" id="Q8EWB2"/>
<dbReference type="eggNOG" id="COG2251">
    <property type="taxonomic scope" value="Bacteria"/>
</dbReference>
<dbReference type="NCBIfam" id="NF045869">
    <property type="entry name" value="UU173_fam"/>
    <property type="match status" value="1"/>
</dbReference>
<dbReference type="STRING" id="272633.gene:10731395"/>
<evidence type="ECO:0000313" key="2">
    <source>
        <dbReference type="EMBL" id="BAC44084.1"/>
    </source>
</evidence>
<evidence type="ECO:0000313" key="3">
    <source>
        <dbReference type="Proteomes" id="UP000002522"/>
    </source>
</evidence>
<dbReference type="RefSeq" id="WP_011077120.1">
    <property type="nucleotide sequence ID" value="NC_004432.1"/>
</dbReference>
<dbReference type="EMBL" id="BA000026">
    <property type="protein sequence ID" value="BAC44084.1"/>
    <property type="molecule type" value="Genomic_DNA"/>
</dbReference>
<dbReference type="HOGENOM" id="CLU_402679_0_0_14"/>
<evidence type="ECO:0000259" key="1">
    <source>
        <dbReference type="Pfam" id="PF11074"/>
    </source>
</evidence>
<protein>
    <recommendedName>
        <fullName evidence="1">DUF2779 domain-containing protein</fullName>
    </recommendedName>
</protein>
<dbReference type="Pfam" id="PF11074">
    <property type="entry name" value="DUF2779"/>
    <property type="match status" value="1"/>
</dbReference>
<keyword evidence="3" id="KW-1185">Reference proteome</keyword>